<evidence type="ECO:0000313" key="2">
    <source>
        <dbReference type="Proteomes" id="UP000594262"/>
    </source>
</evidence>
<protein>
    <submittedName>
        <fullName evidence="1">Uncharacterized protein</fullName>
    </submittedName>
</protein>
<dbReference type="PANTHER" id="PTHR34921:SF1">
    <property type="entry name" value="MEIOTIC RECOMBINATION PROTEIN REC114"/>
    <property type="match status" value="1"/>
</dbReference>
<evidence type="ECO:0000313" key="1">
    <source>
        <dbReference type="EnsemblMetazoa" id="CLYHEMP017678.1"/>
    </source>
</evidence>
<dbReference type="EnsemblMetazoa" id="CLYHEMT017678.1">
    <property type="protein sequence ID" value="CLYHEMP017678.1"/>
    <property type="gene ID" value="CLYHEMG017678"/>
</dbReference>
<keyword evidence="2" id="KW-1185">Reference proteome</keyword>
<dbReference type="OrthoDB" id="6479200at2759"/>
<dbReference type="Proteomes" id="UP000594262">
    <property type="component" value="Unplaced"/>
</dbReference>
<reference evidence="1" key="1">
    <citation type="submission" date="2021-01" db="UniProtKB">
        <authorList>
            <consortium name="EnsemblMetazoa"/>
        </authorList>
    </citation>
    <scope>IDENTIFICATION</scope>
</reference>
<dbReference type="RefSeq" id="XP_066919279.1">
    <property type="nucleotide sequence ID" value="XM_067063178.1"/>
</dbReference>
<accession>A0A7M5X4N3</accession>
<proteinExistence type="predicted"/>
<sequence length="206" mass="23410">MTTEKVWKLEKYGRFVQSNNQNTQGIQGKWQLYSSTEDAPLCISLKRPLNLILQHGKEVLESFSLIKSKEWLKVINKTDSVLFLCKKEDKVRRFRIKFTDGVQQCNAFIDSIANHTNVQRIIETSSQKVTSSKMEISPSGPQIITVKSLTQSVMNNGEGLPEQYQSNINITSNETITTNLVKTCLLDVNFPTFVESIEKTLDTMLS</sequence>
<dbReference type="PANTHER" id="PTHR34921">
    <property type="entry name" value="MEIOTIC RECOMBINATION PROTEIN REC114"/>
    <property type="match status" value="1"/>
</dbReference>
<dbReference type="GeneID" id="136806588"/>
<name>A0A7M5X4N3_9CNID</name>
<dbReference type="Pfam" id="PF15165">
    <property type="entry name" value="REC114-like"/>
    <property type="match status" value="1"/>
</dbReference>
<dbReference type="AlphaFoldDB" id="A0A7M5X4N3"/>
<organism evidence="1 2">
    <name type="scientific">Clytia hemisphaerica</name>
    <dbReference type="NCBI Taxonomy" id="252671"/>
    <lineage>
        <taxon>Eukaryota</taxon>
        <taxon>Metazoa</taxon>
        <taxon>Cnidaria</taxon>
        <taxon>Hydrozoa</taxon>
        <taxon>Hydroidolina</taxon>
        <taxon>Leptothecata</taxon>
        <taxon>Obeliida</taxon>
        <taxon>Clytiidae</taxon>
        <taxon>Clytia</taxon>
    </lineage>
</organism>
<dbReference type="InterPro" id="IPR029168">
    <property type="entry name" value="REC114L"/>
</dbReference>